<reference evidence="1 2" key="1">
    <citation type="journal article" date="2019" name="G3 (Bethesda)">
        <title>Sequencing of a Wild Apple (Malus baccata) Genome Unravels the Differences Between Cultivated and Wild Apple Species Regarding Disease Resistance and Cold Tolerance.</title>
        <authorList>
            <person name="Chen X."/>
        </authorList>
    </citation>
    <scope>NUCLEOTIDE SEQUENCE [LARGE SCALE GENOMIC DNA]</scope>
    <source>
        <strain evidence="2">cv. Shandingzi</strain>
        <tissue evidence="1">Leaves</tissue>
    </source>
</reference>
<evidence type="ECO:0000313" key="1">
    <source>
        <dbReference type="EMBL" id="TQD83628.1"/>
    </source>
</evidence>
<accession>A0A540LAV9</accession>
<evidence type="ECO:0000313" key="2">
    <source>
        <dbReference type="Proteomes" id="UP000315295"/>
    </source>
</evidence>
<organism evidence="1 2">
    <name type="scientific">Malus baccata</name>
    <name type="common">Siberian crab apple</name>
    <name type="synonym">Pyrus baccata</name>
    <dbReference type="NCBI Taxonomy" id="106549"/>
    <lineage>
        <taxon>Eukaryota</taxon>
        <taxon>Viridiplantae</taxon>
        <taxon>Streptophyta</taxon>
        <taxon>Embryophyta</taxon>
        <taxon>Tracheophyta</taxon>
        <taxon>Spermatophyta</taxon>
        <taxon>Magnoliopsida</taxon>
        <taxon>eudicotyledons</taxon>
        <taxon>Gunneridae</taxon>
        <taxon>Pentapetalae</taxon>
        <taxon>rosids</taxon>
        <taxon>fabids</taxon>
        <taxon>Rosales</taxon>
        <taxon>Rosaceae</taxon>
        <taxon>Amygdaloideae</taxon>
        <taxon>Maleae</taxon>
        <taxon>Malus</taxon>
    </lineage>
</organism>
<comment type="caution">
    <text evidence="1">The sequence shown here is derived from an EMBL/GenBank/DDBJ whole genome shotgun (WGS) entry which is preliminary data.</text>
</comment>
<keyword evidence="2" id="KW-1185">Reference proteome</keyword>
<dbReference type="Proteomes" id="UP000315295">
    <property type="component" value="Unassembled WGS sequence"/>
</dbReference>
<name>A0A540LAV9_MALBA</name>
<proteinExistence type="predicted"/>
<sequence length="55" mass="6049">MKKYVPVVSFPSKPLSETSILLIPTYGLNSMDPHLITMLVSSEIYYFKAGGGIVD</sequence>
<dbReference type="AlphaFoldDB" id="A0A540LAV9"/>
<dbReference type="EMBL" id="VIEB01000671">
    <property type="protein sequence ID" value="TQD83628.1"/>
    <property type="molecule type" value="Genomic_DNA"/>
</dbReference>
<protein>
    <submittedName>
        <fullName evidence="1">Uncharacterized protein</fullName>
    </submittedName>
</protein>
<gene>
    <name evidence="1" type="ORF">C1H46_030795</name>
</gene>